<name>A0ACC0QP50_9HYPO</name>
<comment type="caution">
    <text evidence="1">The sequence shown here is derived from an EMBL/GenBank/DDBJ whole genome shotgun (WGS) entry which is preliminary data.</text>
</comment>
<organism evidence="1 2">
    <name type="scientific">Fusarium keratoplasticum</name>
    <dbReference type="NCBI Taxonomy" id="1328300"/>
    <lineage>
        <taxon>Eukaryota</taxon>
        <taxon>Fungi</taxon>
        <taxon>Dikarya</taxon>
        <taxon>Ascomycota</taxon>
        <taxon>Pezizomycotina</taxon>
        <taxon>Sordariomycetes</taxon>
        <taxon>Hypocreomycetidae</taxon>
        <taxon>Hypocreales</taxon>
        <taxon>Nectriaceae</taxon>
        <taxon>Fusarium</taxon>
        <taxon>Fusarium solani species complex</taxon>
    </lineage>
</organism>
<proteinExistence type="predicted"/>
<protein>
    <submittedName>
        <fullName evidence="1">Uncharacterized protein</fullName>
    </submittedName>
</protein>
<evidence type="ECO:0000313" key="1">
    <source>
        <dbReference type="EMBL" id="KAI8658005.1"/>
    </source>
</evidence>
<reference evidence="1" key="1">
    <citation type="submission" date="2022-06" db="EMBL/GenBank/DDBJ databases">
        <title>Fusarium solani species complex genomes reveal bases of compartmentalisation and animal pathogenesis.</title>
        <authorList>
            <person name="Tsai I.J."/>
        </authorList>
    </citation>
    <scope>NUCLEOTIDE SEQUENCE</scope>
    <source>
        <strain evidence="1">Fu6.1</strain>
    </source>
</reference>
<keyword evidence="2" id="KW-1185">Reference proteome</keyword>
<dbReference type="EMBL" id="CM046511">
    <property type="protein sequence ID" value="KAI8658005.1"/>
    <property type="molecule type" value="Genomic_DNA"/>
</dbReference>
<evidence type="ECO:0000313" key="2">
    <source>
        <dbReference type="Proteomes" id="UP001065298"/>
    </source>
</evidence>
<dbReference type="Proteomes" id="UP001065298">
    <property type="component" value="Chromosome 9"/>
</dbReference>
<sequence>MKTGTLFSFAVMLLAGLTATAEASSCRLRPHGHSHGHKKHKGSAVDAIQPNLTAVPTLSAARPFHAKPTTVVAVPSAHASAVVNRPVAAKPSTAPAKKLSAQPAEDTTPASEIFWGVGTRYGTTSCTELDCWQHGACSFVGYDLPASIDGSTCVSDDIWDNGGNCGGCIAVTYKGKTLKIMVTNRTGGNGTHLDMTPDTYSKLTNGVTAGGVDGIKWEWISCPFGDTDPLQIHMHSGSSRWWFAATIENGRLRTKAVEVSADQGKTWKPTTRKSVNMYVLEGSLPSDTAWVRATSIEGHQVVVKDVALKSGQITKATENY</sequence>
<gene>
    <name evidence="1" type="ORF">NCS57_01180900</name>
</gene>
<accession>A0ACC0QP50</accession>